<accession>A0A845Q764</accession>
<dbReference type="OrthoDB" id="9786910at2"/>
<reference evidence="11 12" key="1">
    <citation type="journal article" date="2016" name="Int. J. Syst. Evol. Microbiol.">
        <title>Pyruvatibacter mobilis gen. nov., sp. nov., a marine bacterium from the culture broth of Picochlorum sp. 122.</title>
        <authorList>
            <person name="Wang G."/>
            <person name="Tang M."/>
            <person name="Wu H."/>
            <person name="Dai S."/>
            <person name="Li T."/>
            <person name="Chen C."/>
            <person name="He H."/>
            <person name="Fan J."/>
            <person name="Xiang W."/>
            <person name="Li X."/>
        </authorList>
    </citation>
    <scope>NUCLEOTIDE SEQUENCE [LARGE SCALE GENOMIC DNA]</scope>
    <source>
        <strain evidence="11 12">GYP-11</strain>
    </source>
</reference>
<keyword evidence="12" id="KW-1185">Reference proteome</keyword>
<dbReference type="GO" id="GO:0015920">
    <property type="term" value="P:lipopolysaccharide transport"/>
    <property type="evidence" value="ECO:0007669"/>
    <property type="project" value="TreeGrafter"/>
</dbReference>
<evidence type="ECO:0000256" key="6">
    <source>
        <dbReference type="ARBA" id="ARBA00022692"/>
    </source>
</evidence>
<comment type="similarity">
    <text evidence="2 9">Belongs to the ABC-2 integral membrane protein family.</text>
</comment>
<keyword evidence="8 9" id="KW-0472">Membrane</keyword>
<keyword evidence="5" id="KW-0997">Cell inner membrane</keyword>
<dbReference type="PANTHER" id="PTHR30413">
    <property type="entry name" value="INNER MEMBRANE TRANSPORT PERMEASE"/>
    <property type="match status" value="1"/>
</dbReference>
<evidence type="ECO:0000256" key="2">
    <source>
        <dbReference type="ARBA" id="ARBA00007783"/>
    </source>
</evidence>
<dbReference type="GO" id="GO:0005886">
    <property type="term" value="C:plasma membrane"/>
    <property type="evidence" value="ECO:0007669"/>
    <property type="project" value="UniProtKB-SubCell"/>
</dbReference>
<dbReference type="AlphaFoldDB" id="A0A845Q764"/>
<feature type="transmembrane region" description="Helical" evidence="9">
    <location>
        <begin position="215"/>
        <end position="237"/>
    </location>
</feature>
<evidence type="ECO:0000256" key="8">
    <source>
        <dbReference type="ARBA" id="ARBA00023136"/>
    </source>
</evidence>
<feature type="transmembrane region" description="Helical" evidence="9">
    <location>
        <begin position="127"/>
        <end position="149"/>
    </location>
</feature>
<dbReference type="InterPro" id="IPR013525">
    <property type="entry name" value="ABC2_TM"/>
</dbReference>
<evidence type="ECO:0000256" key="5">
    <source>
        <dbReference type="ARBA" id="ARBA00022519"/>
    </source>
</evidence>
<evidence type="ECO:0000313" key="11">
    <source>
        <dbReference type="EMBL" id="NBG94402.1"/>
    </source>
</evidence>
<feature type="transmembrane region" description="Helical" evidence="9">
    <location>
        <begin position="243"/>
        <end position="261"/>
    </location>
</feature>
<evidence type="ECO:0000256" key="9">
    <source>
        <dbReference type="RuleBase" id="RU361157"/>
    </source>
</evidence>
<keyword evidence="6 9" id="KW-0812">Transmembrane</keyword>
<dbReference type="PANTHER" id="PTHR30413:SF8">
    <property type="entry name" value="TRANSPORT PERMEASE PROTEIN"/>
    <property type="match status" value="1"/>
</dbReference>
<keyword evidence="3 9" id="KW-0813">Transport</keyword>
<comment type="caution">
    <text evidence="11">The sequence shown here is derived from an EMBL/GenBank/DDBJ whole genome shotgun (WGS) entry which is preliminary data.</text>
</comment>
<dbReference type="Proteomes" id="UP000470384">
    <property type="component" value="Unassembled WGS sequence"/>
</dbReference>
<protein>
    <recommendedName>
        <fullName evidence="9">Transport permease protein</fullName>
    </recommendedName>
</protein>
<name>A0A845Q764_9HYPH</name>
<keyword evidence="7 9" id="KW-1133">Transmembrane helix</keyword>
<dbReference type="PROSITE" id="PS51012">
    <property type="entry name" value="ABC_TM2"/>
    <property type="match status" value="1"/>
</dbReference>
<feature type="transmembrane region" description="Helical" evidence="9">
    <location>
        <begin position="39"/>
        <end position="69"/>
    </location>
</feature>
<proteinExistence type="inferred from homology"/>
<dbReference type="InterPro" id="IPR047817">
    <property type="entry name" value="ABC2_TM_bact-type"/>
</dbReference>
<evidence type="ECO:0000256" key="3">
    <source>
        <dbReference type="ARBA" id="ARBA00022448"/>
    </source>
</evidence>
<keyword evidence="4 9" id="KW-1003">Cell membrane</keyword>
<dbReference type="RefSeq" id="WP_160586506.1">
    <property type="nucleotide sequence ID" value="NZ_BMHN01000001.1"/>
</dbReference>
<feature type="transmembrane region" description="Helical" evidence="9">
    <location>
        <begin position="161"/>
        <end position="184"/>
    </location>
</feature>
<evidence type="ECO:0000256" key="1">
    <source>
        <dbReference type="ARBA" id="ARBA00004429"/>
    </source>
</evidence>
<dbReference type="Pfam" id="PF01061">
    <property type="entry name" value="ABC2_membrane"/>
    <property type="match status" value="1"/>
</dbReference>
<feature type="transmembrane region" description="Helical" evidence="9">
    <location>
        <begin position="190"/>
        <end position="208"/>
    </location>
</feature>
<organism evidence="11 12">
    <name type="scientific">Pyruvatibacter mobilis</name>
    <dbReference type="NCBI Taxonomy" id="1712261"/>
    <lineage>
        <taxon>Bacteria</taxon>
        <taxon>Pseudomonadati</taxon>
        <taxon>Pseudomonadota</taxon>
        <taxon>Alphaproteobacteria</taxon>
        <taxon>Hyphomicrobiales</taxon>
        <taxon>Parvibaculaceae</taxon>
        <taxon>Pyruvatibacter</taxon>
    </lineage>
</organism>
<dbReference type="GO" id="GO:0140359">
    <property type="term" value="F:ABC-type transporter activity"/>
    <property type="evidence" value="ECO:0007669"/>
    <property type="project" value="InterPro"/>
</dbReference>
<evidence type="ECO:0000256" key="7">
    <source>
        <dbReference type="ARBA" id="ARBA00022989"/>
    </source>
</evidence>
<comment type="subcellular location">
    <subcellularLocation>
        <location evidence="1 9">Cell inner membrane</location>
        <topology evidence="1 9">Multi-pass membrane protein</topology>
    </subcellularLocation>
</comment>
<gene>
    <name evidence="11" type="ORF">GTQ45_01490</name>
</gene>
<sequence length="275" mass="30706">MPQKRQRKNLISWACTPFSEVLKHRKILLRTTLNDIKGIYAGSILGILWAILGPIVMLFVYSFTYAVIFRIRPPDMGVTEYILYVFCGLASFISFSGAVTAGTLSLVSNRSVLLNTVFPAELIPLRSVLSASIFMPVGITIVLAGDFFLSKTTATIALVPIVMLLQLMFVTGLCWILSLVALLMRDIQQIIYYSIMMLMVITPIAYTPSMMPRQVAALIYVNPLSYFVISFQNLIMLNKIPPISITIPMVAISFATFIFGYRICISSKSAFYDYA</sequence>
<feature type="domain" description="ABC transmembrane type-2" evidence="10">
    <location>
        <begin position="45"/>
        <end position="267"/>
    </location>
</feature>
<dbReference type="GeneID" id="301039560"/>
<dbReference type="EMBL" id="WXYQ01000001">
    <property type="protein sequence ID" value="NBG94402.1"/>
    <property type="molecule type" value="Genomic_DNA"/>
</dbReference>
<evidence type="ECO:0000259" key="10">
    <source>
        <dbReference type="PROSITE" id="PS51012"/>
    </source>
</evidence>
<evidence type="ECO:0000256" key="4">
    <source>
        <dbReference type="ARBA" id="ARBA00022475"/>
    </source>
</evidence>
<evidence type="ECO:0000313" key="12">
    <source>
        <dbReference type="Proteomes" id="UP000470384"/>
    </source>
</evidence>
<feature type="transmembrane region" description="Helical" evidence="9">
    <location>
        <begin position="81"/>
        <end position="107"/>
    </location>
</feature>